<protein>
    <submittedName>
        <fullName evidence="2">Uncharacterized protein</fullName>
    </submittedName>
</protein>
<reference evidence="2 3" key="1">
    <citation type="journal article" date="2018" name="PLoS ONE">
        <title>The draft genome of Kipferlia bialata reveals reductive genome evolution in fornicate parasites.</title>
        <authorList>
            <person name="Tanifuji G."/>
            <person name="Takabayashi S."/>
            <person name="Kume K."/>
            <person name="Takagi M."/>
            <person name="Nakayama T."/>
            <person name="Kamikawa R."/>
            <person name="Inagaki Y."/>
            <person name="Hashimoto T."/>
        </authorList>
    </citation>
    <scope>NUCLEOTIDE SEQUENCE [LARGE SCALE GENOMIC DNA]</scope>
    <source>
        <strain evidence="2">NY0173</strain>
    </source>
</reference>
<name>A0A9K3GQ09_9EUKA</name>
<feature type="non-terminal residue" evidence="2">
    <location>
        <position position="125"/>
    </location>
</feature>
<gene>
    <name evidence="2" type="ORF">KIPB_013123</name>
</gene>
<accession>A0A9K3GQ09</accession>
<dbReference type="AlphaFoldDB" id="A0A9K3GQ09"/>
<feature type="region of interest" description="Disordered" evidence="1">
    <location>
        <begin position="95"/>
        <end position="125"/>
    </location>
</feature>
<evidence type="ECO:0000256" key="1">
    <source>
        <dbReference type="SAM" id="MobiDB-lite"/>
    </source>
</evidence>
<evidence type="ECO:0000313" key="2">
    <source>
        <dbReference type="EMBL" id="GIQ90356.1"/>
    </source>
</evidence>
<dbReference type="Proteomes" id="UP000265618">
    <property type="component" value="Unassembled WGS sequence"/>
</dbReference>
<organism evidence="2 3">
    <name type="scientific">Kipferlia bialata</name>
    <dbReference type="NCBI Taxonomy" id="797122"/>
    <lineage>
        <taxon>Eukaryota</taxon>
        <taxon>Metamonada</taxon>
        <taxon>Carpediemonas-like organisms</taxon>
        <taxon>Kipferlia</taxon>
    </lineage>
</organism>
<comment type="caution">
    <text evidence="2">The sequence shown here is derived from an EMBL/GenBank/DDBJ whole genome shotgun (WGS) entry which is preliminary data.</text>
</comment>
<evidence type="ECO:0000313" key="3">
    <source>
        <dbReference type="Proteomes" id="UP000265618"/>
    </source>
</evidence>
<dbReference type="OrthoDB" id="10260340at2759"/>
<keyword evidence="3" id="KW-1185">Reference proteome</keyword>
<sequence>AKDDLVRVMAQLEAHWVVLEAELVEINKDIQATQDCQAKYGDIYARPLEYMRQLKEQKKGQMRQIIESMEAFQNNLISSQRLVKRLELTHPPVSAPSVSTISVPMPNRQTSPILAHTPQKDKVHM</sequence>
<proteinExistence type="predicted"/>
<dbReference type="EMBL" id="BDIP01006079">
    <property type="protein sequence ID" value="GIQ90356.1"/>
    <property type="molecule type" value="Genomic_DNA"/>
</dbReference>
<feature type="compositionally biased region" description="Polar residues" evidence="1">
    <location>
        <begin position="96"/>
        <end position="112"/>
    </location>
</feature>